<dbReference type="SUPFAM" id="SSF52540">
    <property type="entry name" value="P-loop containing nucleoside triphosphate hydrolases"/>
    <property type="match status" value="1"/>
</dbReference>
<dbReference type="PIRSF" id="PIRSF037081">
    <property type="entry name" value="P-loop_All4644_prd"/>
    <property type="match status" value="1"/>
</dbReference>
<comment type="caution">
    <text evidence="1">The sequence shown here is derived from an EMBL/GenBank/DDBJ whole genome shotgun (WGS) entry which is preliminary data.</text>
</comment>
<accession>A0ABV3RRS8</accession>
<evidence type="ECO:0000313" key="1">
    <source>
        <dbReference type="EMBL" id="MEW9921626.1"/>
    </source>
</evidence>
<dbReference type="Pfam" id="PF13671">
    <property type="entry name" value="AAA_33"/>
    <property type="match status" value="1"/>
</dbReference>
<gene>
    <name evidence="1" type="ORF">AB2B41_18610</name>
</gene>
<dbReference type="RefSeq" id="WP_367879326.1">
    <property type="nucleotide sequence ID" value="NZ_JBFNXX010000018.1"/>
</dbReference>
<organism evidence="1 2">
    <name type="scientific">Sulfitobacter sediminis</name>
    <dbReference type="NCBI Taxonomy" id="3234186"/>
    <lineage>
        <taxon>Bacteria</taxon>
        <taxon>Pseudomonadati</taxon>
        <taxon>Pseudomonadota</taxon>
        <taxon>Alphaproteobacteria</taxon>
        <taxon>Rhodobacterales</taxon>
        <taxon>Roseobacteraceae</taxon>
        <taxon>Sulfitobacter</taxon>
    </lineage>
</organism>
<dbReference type="Gene3D" id="3.40.50.300">
    <property type="entry name" value="P-loop containing nucleotide triphosphate hydrolases"/>
    <property type="match status" value="1"/>
</dbReference>
<sequence>MSPATLHLLCGKVASGKSTLSARLAKAPRTVVIAEDEWLATLYGEEMSTLRDYARFSALLEQAMAPHILSLLRAGLSVVLDFQANTPTRRAWMRGLIDAAGVAHRLHYLDVPDTVCKARLRARNAAGTHAFAVSEAEFDQIADYFVPPRADEGFTIVRYGPDAADHGT</sequence>
<reference evidence="1 2" key="1">
    <citation type="submission" date="2024-07" db="EMBL/GenBank/DDBJ databases">
        <title>Marimonas sp.nov., isolated from tidal-flat sediment.</title>
        <authorList>
            <person name="Jayan J.N."/>
            <person name="Lee S.S."/>
        </authorList>
    </citation>
    <scope>NUCLEOTIDE SEQUENCE [LARGE SCALE GENOMIC DNA]</scope>
    <source>
        <strain evidence="1 2">MJW-29</strain>
    </source>
</reference>
<proteinExistence type="predicted"/>
<dbReference type="EMBL" id="JBFNXX010000018">
    <property type="protein sequence ID" value="MEW9921626.1"/>
    <property type="molecule type" value="Genomic_DNA"/>
</dbReference>
<evidence type="ECO:0000313" key="2">
    <source>
        <dbReference type="Proteomes" id="UP001556098"/>
    </source>
</evidence>
<dbReference type="InterPro" id="IPR017101">
    <property type="entry name" value="P-loop_ATP/GTP-bd_All4644_prd"/>
</dbReference>
<name>A0ABV3RRS8_9RHOB</name>
<dbReference type="Proteomes" id="UP001556098">
    <property type="component" value="Unassembled WGS sequence"/>
</dbReference>
<protein>
    <submittedName>
        <fullName evidence="1">AAA family ATPase</fullName>
    </submittedName>
</protein>
<keyword evidence="2" id="KW-1185">Reference proteome</keyword>
<dbReference type="InterPro" id="IPR027417">
    <property type="entry name" value="P-loop_NTPase"/>
</dbReference>